<reference evidence="5" key="2">
    <citation type="submission" date="2022-06" db="UniProtKB">
        <authorList>
            <consortium name="EnsemblMetazoa"/>
        </authorList>
    </citation>
    <scope>IDENTIFICATION</scope>
    <source>
        <strain evidence="5">DF5081</strain>
    </source>
</reference>
<dbReference type="InterPro" id="IPR036388">
    <property type="entry name" value="WH-like_DNA-bd_sf"/>
</dbReference>
<dbReference type="EnsemblMetazoa" id="CJA07139.1">
    <property type="protein sequence ID" value="CJA07139.1"/>
    <property type="gene ID" value="WBGene00126343"/>
</dbReference>
<organism evidence="5 6">
    <name type="scientific">Caenorhabditis japonica</name>
    <dbReference type="NCBI Taxonomy" id="281687"/>
    <lineage>
        <taxon>Eukaryota</taxon>
        <taxon>Metazoa</taxon>
        <taxon>Ecdysozoa</taxon>
        <taxon>Nematoda</taxon>
        <taxon>Chromadorea</taxon>
        <taxon>Rhabditida</taxon>
        <taxon>Rhabditina</taxon>
        <taxon>Rhabditomorpha</taxon>
        <taxon>Rhabditoidea</taxon>
        <taxon>Rhabditidae</taxon>
        <taxon>Peloderinae</taxon>
        <taxon>Caenorhabditis</taxon>
    </lineage>
</organism>
<dbReference type="GO" id="GO:0005634">
    <property type="term" value="C:nucleus"/>
    <property type="evidence" value="ECO:0007669"/>
    <property type="project" value="UniProtKB-SubCell"/>
</dbReference>
<dbReference type="Pfam" id="PF11427">
    <property type="entry name" value="HTH_Tnp_Tc3_1"/>
    <property type="match status" value="1"/>
</dbReference>
<proteinExistence type="predicted"/>
<dbReference type="Gene3D" id="1.10.10.10">
    <property type="entry name" value="Winged helix-like DNA-binding domain superfamily/Winged helix DNA-binding domain"/>
    <property type="match status" value="1"/>
</dbReference>
<protein>
    <submittedName>
        <fullName evidence="5">HTH_Tnp_Tc3_1 domain-containing protein</fullName>
    </submittedName>
</protein>
<feature type="domain" description="Transposable element Tc3 transposase-like DNA-binding HTH" evidence="4">
    <location>
        <begin position="65"/>
        <end position="93"/>
    </location>
</feature>
<dbReference type="SUPFAM" id="SSF46689">
    <property type="entry name" value="Homeodomain-like"/>
    <property type="match status" value="1"/>
</dbReference>
<evidence type="ECO:0000313" key="5">
    <source>
        <dbReference type="EnsemblMetazoa" id="CJA07139.1"/>
    </source>
</evidence>
<dbReference type="GO" id="GO:0003677">
    <property type="term" value="F:DNA binding"/>
    <property type="evidence" value="ECO:0007669"/>
    <property type="project" value="InterPro"/>
</dbReference>
<comment type="subcellular location">
    <subcellularLocation>
        <location evidence="1">Nucleus</location>
    </subcellularLocation>
</comment>
<dbReference type="InterPro" id="IPR009057">
    <property type="entry name" value="Homeodomain-like_sf"/>
</dbReference>
<feature type="domain" description="Tc3 transposase DNA binding" evidence="3">
    <location>
        <begin position="10"/>
        <end position="49"/>
    </location>
</feature>
<reference evidence="6" key="1">
    <citation type="submission" date="2010-08" db="EMBL/GenBank/DDBJ databases">
        <authorList>
            <consortium name="Caenorhabditis japonica Sequencing Consortium"/>
            <person name="Wilson R.K."/>
        </authorList>
    </citation>
    <scope>NUCLEOTIDE SEQUENCE [LARGE SCALE GENOMIC DNA]</scope>
    <source>
        <strain evidence="6">DF5081</strain>
    </source>
</reference>
<dbReference type="InterPro" id="IPR025898">
    <property type="entry name" value="Tc3_transposase_DNA-bd_dom"/>
</dbReference>
<dbReference type="Pfam" id="PF21517">
    <property type="entry name" value="HTH_Tnp_Tc3_2_like"/>
    <property type="match status" value="1"/>
</dbReference>
<evidence type="ECO:0000313" key="6">
    <source>
        <dbReference type="Proteomes" id="UP000005237"/>
    </source>
</evidence>
<evidence type="ECO:0000256" key="1">
    <source>
        <dbReference type="ARBA" id="ARBA00004123"/>
    </source>
</evidence>
<dbReference type="InterPro" id="IPR048703">
    <property type="entry name" value="Tnp_Tc3-like_HTH"/>
</dbReference>
<dbReference type="AlphaFoldDB" id="A0A8R1DMT3"/>
<dbReference type="Gene3D" id="1.10.10.60">
    <property type="entry name" value="Homeodomain-like"/>
    <property type="match status" value="1"/>
</dbReference>
<evidence type="ECO:0000259" key="4">
    <source>
        <dbReference type="Pfam" id="PF21517"/>
    </source>
</evidence>
<dbReference type="Proteomes" id="UP000005237">
    <property type="component" value="Unassembled WGS sequence"/>
</dbReference>
<feature type="region of interest" description="Disordered" evidence="2">
    <location>
        <begin position="48"/>
        <end position="68"/>
    </location>
</feature>
<keyword evidence="6" id="KW-1185">Reference proteome</keyword>
<name>A0A8R1DMT3_CAEJA</name>
<evidence type="ECO:0000259" key="3">
    <source>
        <dbReference type="Pfam" id="PF11427"/>
    </source>
</evidence>
<accession>A0A8R1DMT3</accession>
<sequence>MGRADHLTLDEQSKLDVMSNGSSLQVMPRLVKKSRGSIRRYLSDPVSYGQQHNEYSGRKRKASSRDERNIIRTASNSSKSLNEIKEELGLDVCLFCPFLP</sequence>
<evidence type="ECO:0000256" key="2">
    <source>
        <dbReference type="SAM" id="MobiDB-lite"/>
    </source>
</evidence>